<reference evidence="7" key="2">
    <citation type="submission" date="2022-05" db="EMBL/GenBank/DDBJ databases">
        <authorList>
            <person name="Kim J.-S."/>
            <person name="Lee K."/>
            <person name="Suh M."/>
            <person name="Eom M."/>
            <person name="Kim J.-S."/>
            <person name="Kim D.-S."/>
            <person name="Ko S.-H."/>
            <person name="Shin Y."/>
            <person name="Lee J.-S."/>
        </authorList>
    </citation>
    <scope>NUCLEOTIDE SEQUENCE</scope>
    <source>
        <strain evidence="7">N237</strain>
    </source>
</reference>
<evidence type="ECO:0000256" key="2">
    <source>
        <dbReference type="ARBA" id="ARBA00022475"/>
    </source>
</evidence>
<keyword evidence="8" id="KW-1185">Reference proteome</keyword>
<evidence type="ECO:0000313" key="8">
    <source>
        <dbReference type="Proteomes" id="UP001056336"/>
    </source>
</evidence>
<feature type="transmembrane region" description="Helical" evidence="6">
    <location>
        <begin position="615"/>
        <end position="638"/>
    </location>
</feature>
<feature type="transmembrane region" description="Helical" evidence="6">
    <location>
        <begin position="46"/>
        <end position="66"/>
    </location>
</feature>
<dbReference type="CDD" id="cd06581">
    <property type="entry name" value="TM_PBP1_LivM_like"/>
    <property type="match status" value="1"/>
</dbReference>
<protein>
    <recommendedName>
        <fullName evidence="9">Branched-chain amino acid ABC transporter permease</fullName>
    </recommendedName>
</protein>
<keyword evidence="4 6" id="KW-1133">Transmembrane helix</keyword>
<reference evidence="7" key="1">
    <citation type="journal article" date="2018" name="Int. J. Syst. Evol. Microbiol.">
        <title>Jatrophihabitans telluris sp. nov., isolated from sediment soil of lava forest wetlands and the emended description of the genus Jatrophihabitans.</title>
        <authorList>
            <person name="Lee K.C."/>
            <person name="Suh M.K."/>
            <person name="Eom M.K."/>
            <person name="Kim K.K."/>
            <person name="Kim J.S."/>
            <person name="Kim D.S."/>
            <person name="Ko S.H."/>
            <person name="Shin Y.K."/>
            <person name="Lee J.S."/>
        </authorList>
    </citation>
    <scope>NUCLEOTIDE SEQUENCE</scope>
    <source>
        <strain evidence="7">N237</strain>
    </source>
</reference>
<keyword evidence="5 6" id="KW-0472">Membrane</keyword>
<dbReference type="Pfam" id="PF02653">
    <property type="entry name" value="BPD_transp_2"/>
    <property type="match status" value="1"/>
</dbReference>
<feature type="transmembrane region" description="Helical" evidence="6">
    <location>
        <begin position="152"/>
        <end position="170"/>
    </location>
</feature>
<dbReference type="InterPro" id="IPR001851">
    <property type="entry name" value="ABC_transp_permease"/>
</dbReference>
<evidence type="ECO:0000313" key="7">
    <source>
        <dbReference type="EMBL" id="UQX87142.1"/>
    </source>
</evidence>
<sequence>MSSPHVKRFGGCMALAFVLALMIGNQEGSQNDYGLAFRQAIFSPRIGLFVLIGVLVFVAMTFWPYITPYLLRPGVRPLAVGAITVLASQTLLKWSDDGRVGNGKFSSVASQAANTSGLAPTAKLFFSNYLSWILFVVVFGLASAAILLSQRILAWVAAGLAVVGGIWGYTAQGSVRDFLGTPDHSLGGGVLLIGYLTIAAAATATALAKSDVADSRAFLNRLLAWRPGMPLVALGLLVGAIGFVQATWFSPQGSNQTLSDAKTYFEGNGLANLAFQYLAWLGYALFVVTLGLAAAATYLRHRILGLAAALIGAVALLLTLITMYDMTDLAAAAGVDGATGPWQNLGSGGWMACAAFFVLAGAGLVAAGVGSRTESVEDAAPAAQSSDTLSRSFSATGSSKVFLFAILAAALFYPPTATGFWQKVLVSEIGIYVLLAIGLNVVVGWAGLLDLGFIAFYAIGSYTTAYLTGALPHRPPSWLHLSPLLAIPFAIAICLIAGVALGAPTLRLRGDYLAIVTLGFGEIIRITANNNPGNVTNGPKGAFGIPHPKINLGPLKFTWGQNNLQYWYLLLVLIVIVVVLFNRLEASRLGRAWAAIREDEIAAQATGINTTRVKLLAFAIGASTSGVAGVFFASQIGYINPENFVLNNSILVVAYVVFGGMGSLPGAMAGAAVLTWLPEFLKDQVPAEDRQMWIGAVVLLMMIFRPAGLIPARRRAAELRGLHTNASSEVSAVPEGEGMGVTA</sequence>
<feature type="transmembrane region" description="Helical" evidence="6">
    <location>
        <begin position="349"/>
        <end position="369"/>
    </location>
</feature>
<comment type="subcellular location">
    <subcellularLocation>
        <location evidence="1">Cell membrane</location>
        <topology evidence="1">Multi-pass membrane protein</topology>
    </subcellularLocation>
</comment>
<evidence type="ECO:0000256" key="4">
    <source>
        <dbReference type="ARBA" id="ARBA00022989"/>
    </source>
</evidence>
<feature type="transmembrane region" description="Helical" evidence="6">
    <location>
        <begin position="277"/>
        <end position="296"/>
    </location>
</feature>
<proteinExistence type="predicted"/>
<evidence type="ECO:0000256" key="3">
    <source>
        <dbReference type="ARBA" id="ARBA00022692"/>
    </source>
</evidence>
<feature type="transmembrane region" description="Helical" evidence="6">
    <location>
        <begin position="429"/>
        <end position="447"/>
    </location>
</feature>
<feature type="transmembrane region" description="Helical" evidence="6">
    <location>
        <begin position="129"/>
        <end position="147"/>
    </location>
</feature>
<feature type="transmembrane region" description="Helical" evidence="6">
    <location>
        <begin position="650"/>
        <end position="677"/>
    </location>
</feature>
<feature type="transmembrane region" description="Helical" evidence="6">
    <location>
        <begin position="484"/>
        <end position="503"/>
    </location>
</feature>
<name>A0ABY4QVI0_9ACTN</name>
<dbReference type="InterPro" id="IPR043428">
    <property type="entry name" value="LivM-like"/>
</dbReference>
<dbReference type="EMBL" id="CP097332">
    <property type="protein sequence ID" value="UQX87142.1"/>
    <property type="molecule type" value="Genomic_DNA"/>
</dbReference>
<dbReference type="Proteomes" id="UP001056336">
    <property type="component" value="Chromosome"/>
</dbReference>
<feature type="transmembrane region" description="Helical" evidence="6">
    <location>
        <begin position="401"/>
        <end position="417"/>
    </location>
</feature>
<accession>A0ABY4QVI0</accession>
<feature type="transmembrane region" description="Helical" evidence="6">
    <location>
        <begin position="566"/>
        <end position="584"/>
    </location>
</feature>
<evidence type="ECO:0000256" key="5">
    <source>
        <dbReference type="ARBA" id="ARBA00023136"/>
    </source>
</evidence>
<dbReference type="RefSeq" id="WP_249769594.1">
    <property type="nucleotide sequence ID" value="NZ_CP097332.1"/>
</dbReference>
<feature type="transmembrane region" description="Helical" evidence="6">
    <location>
        <begin position="454"/>
        <end position="472"/>
    </location>
</feature>
<evidence type="ECO:0008006" key="9">
    <source>
        <dbReference type="Google" id="ProtNLM"/>
    </source>
</evidence>
<evidence type="ECO:0000256" key="6">
    <source>
        <dbReference type="SAM" id="Phobius"/>
    </source>
</evidence>
<feature type="transmembrane region" description="Helical" evidence="6">
    <location>
        <begin position="229"/>
        <end position="249"/>
    </location>
</feature>
<feature type="transmembrane region" description="Helical" evidence="6">
    <location>
        <begin position="303"/>
        <end position="324"/>
    </location>
</feature>
<organism evidence="7 8">
    <name type="scientific">Jatrophihabitans telluris</name>
    <dbReference type="NCBI Taxonomy" id="2038343"/>
    <lineage>
        <taxon>Bacteria</taxon>
        <taxon>Bacillati</taxon>
        <taxon>Actinomycetota</taxon>
        <taxon>Actinomycetes</taxon>
        <taxon>Jatrophihabitantales</taxon>
        <taxon>Jatrophihabitantaceae</taxon>
        <taxon>Jatrophihabitans</taxon>
    </lineage>
</organism>
<dbReference type="PANTHER" id="PTHR30482:SF10">
    <property type="entry name" value="HIGH-AFFINITY BRANCHED-CHAIN AMINO ACID TRANSPORT PROTEIN BRAE"/>
    <property type="match status" value="1"/>
</dbReference>
<gene>
    <name evidence="7" type="ORF">M6D93_12620</name>
</gene>
<evidence type="ECO:0000256" key="1">
    <source>
        <dbReference type="ARBA" id="ARBA00004651"/>
    </source>
</evidence>
<keyword evidence="2" id="KW-1003">Cell membrane</keyword>
<dbReference type="PANTHER" id="PTHR30482">
    <property type="entry name" value="HIGH-AFFINITY BRANCHED-CHAIN AMINO ACID TRANSPORT SYSTEM PERMEASE"/>
    <property type="match status" value="1"/>
</dbReference>
<keyword evidence="3 6" id="KW-0812">Transmembrane</keyword>
<feature type="transmembrane region" description="Helical" evidence="6">
    <location>
        <begin position="190"/>
        <end position="208"/>
    </location>
</feature>